<dbReference type="SUPFAM" id="SSF53146">
    <property type="entry name" value="Nitrogenase accessory factor-like"/>
    <property type="match status" value="1"/>
</dbReference>
<evidence type="ECO:0000313" key="3">
    <source>
        <dbReference type="Proteomes" id="UP000095200"/>
    </source>
</evidence>
<name>A0A194AID5_9BACT</name>
<dbReference type="PANTHER" id="PTHR42983:SF1">
    <property type="entry name" value="IRON-MOLYBDENUM PROTEIN"/>
    <property type="match status" value="1"/>
</dbReference>
<dbReference type="InterPro" id="IPR003731">
    <property type="entry name" value="Di-Nase_FeMo-co_biosynth"/>
</dbReference>
<evidence type="ECO:0000259" key="1">
    <source>
        <dbReference type="Pfam" id="PF02579"/>
    </source>
</evidence>
<proteinExistence type="predicted"/>
<dbReference type="Proteomes" id="UP000095200">
    <property type="component" value="Unassembled WGS sequence"/>
</dbReference>
<feature type="domain" description="Dinitrogenase iron-molybdenum cofactor biosynthesis" evidence="1">
    <location>
        <begin position="9"/>
        <end position="99"/>
    </location>
</feature>
<accession>A0A194AID5</accession>
<organism evidence="2 3">
    <name type="scientific">Desulfoplanes formicivorans</name>
    <dbReference type="NCBI Taxonomy" id="1592317"/>
    <lineage>
        <taxon>Bacteria</taxon>
        <taxon>Pseudomonadati</taxon>
        <taxon>Thermodesulfobacteriota</taxon>
        <taxon>Desulfovibrionia</taxon>
        <taxon>Desulfovibrionales</taxon>
        <taxon>Desulfoplanaceae</taxon>
        <taxon>Desulfoplanes</taxon>
    </lineage>
</organism>
<dbReference type="Pfam" id="PF02579">
    <property type="entry name" value="Nitro_FeMo-Co"/>
    <property type="match status" value="1"/>
</dbReference>
<protein>
    <submittedName>
        <fullName evidence="2">Dinitrogenase iron-molybdenum cofactor biosynthesis protein</fullName>
    </submittedName>
</protein>
<dbReference type="PANTHER" id="PTHR42983">
    <property type="entry name" value="DINITROGENASE IRON-MOLYBDENUM COFACTOR PROTEIN-RELATED"/>
    <property type="match status" value="1"/>
</dbReference>
<comment type="caution">
    <text evidence="2">The sequence shown here is derived from an EMBL/GenBank/DDBJ whole genome shotgun (WGS) entry which is preliminary data.</text>
</comment>
<dbReference type="Gene3D" id="3.30.420.130">
    <property type="entry name" value="Dinitrogenase iron-molybdenum cofactor biosynthesis domain"/>
    <property type="match status" value="1"/>
</dbReference>
<dbReference type="InterPro" id="IPR033913">
    <property type="entry name" value="MTH1175_dom"/>
</dbReference>
<dbReference type="CDD" id="cd00851">
    <property type="entry name" value="MTH1175"/>
    <property type="match status" value="1"/>
</dbReference>
<dbReference type="InterPro" id="IPR036105">
    <property type="entry name" value="DiNase_FeMo-co_biosyn_sf"/>
</dbReference>
<dbReference type="EMBL" id="BDFE01000015">
    <property type="protein sequence ID" value="GAU08519.1"/>
    <property type="molecule type" value="Genomic_DNA"/>
</dbReference>
<keyword evidence="3" id="KW-1185">Reference proteome</keyword>
<sequence>MKIALPSNGTHVDGHFGHCEFFTILTLDDAQNIVARETVTPPPGCGCKSNIVSTLVEKGVSVMLAGNMGQGAVNLLEANHIQVVRGCSGPIDDVVAQWLAGKIQDQQIVCDHVDCGHHESPDAN</sequence>
<dbReference type="RefSeq" id="WP_069858111.1">
    <property type="nucleotide sequence ID" value="NZ_BDFE01000015.1"/>
</dbReference>
<dbReference type="OrthoDB" id="280278at2"/>
<gene>
    <name evidence="2" type="ORF">DPF_1229</name>
</gene>
<evidence type="ECO:0000313" key="2">
    <source>
        <dbReference type="EMBL" id="GAU08519.1"/>
    </source>
</evidence>
<dbReference type="AlphaFoldDB" id="A0A194AID5"/>
<reference evidence="3" key="1">
    <citation type="submission" date="2016-06" db="EMBL/GenBank/DDBJ databases">
        <title>Draft genome sequence of Desulfoplanes formicivorans strain Pf12B.</title>
        <authorList>
            <person name="Watanabe M."/>
            <person name="Kojima H."/>
            <person name="Fukui M."/>
        </authorList>
    </citation>
    <scope>NUCLEOTIDE SEQUENCE [LARGE SCALE GENOMIC DNA]</scope>
    <source>
        <strain evidence="3">Pf12B</strain>
    </source>
</reference>
<dbReference type="STRING" id="1592317.DPF_1229"/>